<dbReference type="InParanoid" id="A0A067QUF9"/>
<proteinExistence type="inferred from homology"/>
<dbReference type="EMBL" id="KK853408">
    <property type="protein sequence ID" value="KDR07804.1"/>
    <property type="molecule type" value="Genomic_DNA"/>
</dbReference>
<keyword evidence="3" id="KW-0560">Oxidoreductase</keyword>
<evidence type="ECO:0008006" key="8">
    <source>
        <dbReference type="Google" id="ProtNLM"/>
    </source>
</evidence>
<dbReference type="Pfam" id="PF03055">
    <property type="entry name" value="RPE65"/>
    <property type="match status" value="1"/>
</dbReference>
<dbReference type="eggNOG" id="KOG1285">
    <property type="taxonomic scope" value="Eukaryota"/>
</dbReference>
<gene>
    <name evidence="6" type="ORF">L798_02434</name>
</gene>
<evidence type="ECO:0000256" key="2">
    <source>
        <dbReference type="ARBA" id="ARBA00022723"/>
    </source>
</evidence>
<dbReference type="GO" id="GO:0016121">
    <property type="term" value="P:carotene catabolic process"/>
    <property type="evidence" value="ECO:0007669"/>
    <property type="project" value="TreeGrafter"/>
</dbReference>
<evidence type="ECO:0000313" key="6">
    <source>
        <dbReference type="EMBL" id="KDR07804.1"/>
    </source>
</evidence>
<reference evidence="6 7" key="1">
    <citation type="journal article" date="2014" name="Nat. Commun.">
        <title>Molecular traces of alternative social organization in a termite genome.</title>
        <authorList>
            <person name="Terrapon N."/>
            <person name="Li C."/>
            <person name="Robertson H.M."/>
            <person name="Ji L."/>
            <person name="Meng X."/>
            <person name="Booth W."/>
            <person name="Chen Z."/>
            <person name="Childers C.P."/>
            <person name="Glastad K.M."/>
            <person name="Gokhale K."/>
            <person name="Gowin J."/>
            <person name="Gronenberg W."/>
            <person name="Hermansen R.A."/>
            <person name="Hu H."/>
            <person name="Hunt B.G."/>
            <person name="Huylmans A.K."/>
            <person name="Khalil S.M."/>
            <person name="Mitchell R.D."/>
            <person name="Munoz-Torres M.C."/>
            <person name="Mustard J.A."/>
            <person name="Pan H."/>
            <person name="Reese J.T."/>
            <person name="Scharf M.E."/>
            <person name="Sun F."/>
            <person name="Vogel H."/>
            <person name="Xiao J."/>
            <person name="Yang W."/>
            <person name="Yang Z."/>
            <person name="Yang Z."/>
            <person name="Zhou J."/>
            <person name="Zhu J."/>
            <person name="Brent C.S."/>
            <person name="Elsik C.G."/>
            <person name="Goodisman M.A."/>
            <person name="Liberles D.A."/>
            <person name="Roe R.M."/>
            <person name="Vargo E.L."/>
            <person name="Vilcinskas A."/>
            <person name="Wang J."/>
            <person name="Bornberg-Bauer E."/>
            <person name="Korb J."/>
            <person name="Zhang G."/>
            <person name="Liebig J."/>
        </authorList>
    </citation>
    <scope>NUCLEOTIDE SEQUENCE [LARGE SCALE GENOMIC DNA]</scope>
    <source>
        <tissue evidence="6">Whole organism</tissue>
    </source>
</reference>
<dbReference type="AlphaFoldDB" id="A0A067QUF9"/>
<comment type="similarity">
    <text evidence="1">Belongs to the carotenoid oxygenase family.</text>
</comment>
<keyword evidence="2 5" id="KW-0479">Metal-binding</keyword>
<feature type="binding site" evidence="5">
    <location>
        <position position="134"/>
    </location>
    <ligand>
        <name>Fe cation</name>
        <dbReference type="ChEBI" id="CHEBI:24875"/>
        <note>catalytic</note>
    </ligand>
</feature>
<organism evidence="6 7">
    <name type="scientific">Zootermopsis nevadensis</name>
    <name type="common">Dampwood termite</name>
    <dbReference type="NCBI Taxonomy" id="136037"/>
    <lineage>
        <taxon>Eukaryota</taxon>
        <taxon>Metazoa</taxon>
        <taxon>Ecdysozoa</taxon>
        <taxon>Arthropoda</taxon>
        <taxon>Hexapoda</taxon>
        <taxon>Insecta</taxon>
        <taxon>Pterygota</taxon>
        <taxon>Neoptera</taxon>
        <taxon>Polyneoptera</taxon>
        <taxon>Dictyoptera</taxon>
        <taxon>Blattodea</taxon>
        <taxon>Blattoidea</taxon>
        <taxon>Termitoidae</taxon>
        <taxon>Termopsidae</taxon>
        <taxon>Zootermopsis</taxon>
    </lineage>
</organism>
<name>A0A067QUF9_ZOONE</name>
<dbReference type="InterPro" id="IPR004294">
    <property type="entry name" value="Carotenoid_Oase"/>
</dbReference>
<evidence type="ECO:0000256" key="4">
    <source>
        <dbReference type="ARBA" id="ARBA00023004"/>
    </source>
</evidence>
<dbReference type="GO" id="GO:0010436">
    <property type="term" value="F:carotenoid dioxygenase activity"/>
    <property type="evidence" value="ECO:0007669"/>
    <property type="project" value="TreeGrafter"/>
</dbReference>
<dbReference type="Proteomes" id="UP000027135">
    <property type="component" value="Unassembled WGS sequence"/>
</dbReference>
<evidence type="ECO:0000256" key="1">
    <source>
        <dbReference type="ARBA" id="ARBA00006787"/>
    </source>
</evidence>
<feature type="binding site" evidence="5">
    <location>
        <position position="204"/>
    </location>
    <ligand>
        <name>Fe cation</name>
        <dbReference type="ChEBI" id="CHEBI:24875"/>
        <note>catalytic</note>
    </ligand>
</feature>
<feature type="non-terminal residue" evidence="6">
    <location>
        <position position="1"/>
    </location>
</feature>
<feature type="binding site" evidence="5">
    <location>
        <position position="418"/>
    </location>
    <ligand>
        <name>Fe cation</name>
        <dbReference type="ChEBI" id="CHEBI:24875"/>
        <note>catalytic</note>
    </ligand>
</feature>
<dbReference type="OMA" id="NIGCELP"/>
<evidence type="ECO:0000256" key="5">
    <source>
        <dbReference type="PIRSR" id="PIRSR604294-1"/>
    </source>
</evidence>
<keyword evidence="4 5" id="KW-0408">Iron</keyword>
<dbReference type="PANTHER" id="PTHR10543">
    <property type="entry name" value="BETA-CAROTENE DIOXYGENASE"/>
    <property type="match status" value="1"/>
</dbReference>
<evidence type="ECO:0000313" key="7">
    <source>
        <dbReference type="Proteomes" id="UP000027135"/>
    </source>
</evidence>
<accession>A0A067QUF9</accession>
<evidence type="ECO:0000256" key="3">
    <source>
        <dbReference type="ARBA" id="ARBA00023002"/>
    </source>
</evidence>
<keyword evidence="7" id="KW-1185">Reference proteome</keyword>
<dbReference type="FunCoup" id="A0A067QUF9">
    <property type="interactions" value="2"/>
</dbReference>
<dbReference type="GO" id="GO:0046872">
    <property type="term" value="F:metal ion binding"/>
    <property type="evidence" value="ECO:0007669"/>
    <property type="project" value="UniProtKB-KW"/>
</dbReference>
<dbReference type="STRING" id="136037.A0A067QUF9"/>
<dbReference type="GO" id="GO:0042574">
    <property type="term" value="P:retinal metabolic process"/>
    <property type="evidence" value="ECO:0007669"/>
    <property type="project" value="TreeGrafter"/>
</dbReference>
<feature type="binding site" evidence="5">
    <location>
        <position position="64"/>
    </location>
    <ligand>
        <name>Fe cation</name>
        <dbReference type="ChEBI" id="CHEBI:24875"/>
        <note>catalytic</note>
    </ligand>
</feature>
<feature type="non-terminal residue" evidence="6">
    <location>
        <position position="424"/>
    </location>
</feature>
<protein>
    <recommendedName>
        <fullName evidence="8">Beta,beta-carotene 15,15'-monooxygenase</fullName>
    </recommendedName>
</protein>
<dbReference type="PANTHER" id="PTHR10543:SF24">
    <property type="entry name" value="CAROTENOID ISOMEROOXYGENASE"/>
    <property type="match status" value="1"/>
</dbReference>
<dbReference type="GO" id="GO:0003834">
    <property type="term" value="F:beta-carotene 15,15'-dioxygenase activity"/>
    <property type="evidence" value="ECO:0007669"/>
    <property type="project" value="TreeGrafter"/>
</dbReference>
<sequence length="424" mass="48088">RVSALFTPGESMSDNAMISVYPFGDELYAFTESPVIHRFDLKTLDTLERVNVSKYVGIVNHTSHPHVMKDGTVYNMGMSLTVTGPHYSIIKFPAAYDIASAADGFPSRRLSMFELASIMGSVPARWPLQPAYMHTFGITENYFVIVEQPLSISIPTMMQTHLLNDPMGASFKWYQDQRTHILLMRRKDGQLFKTFLADAFFYLHIINSYEEDDHLIIDICCYKDAAMLDCMYVDALMNIQKNPDYAKMFRGRPLRFVLPLKDVSSDTVPETNLVTLQGAKATAYQLSDGKILSQPELLCDLGCETPRIYYEKYLGRSYRYFYAISSDVDADNPGTLIKVDIKTCTRFTWCEENVYPSEPIFVPSPHPKNEDDGVVLSALVWGKGLEREVGILVLDASTWRELSRATFTTPSPVPKCLHGWFTED</sequence>
<comment type="cofactor">
    <cofactor evidence="5">
        <name>Fe(2+)</name>
        <dbReference type="ChEBI" id="CHEBI:29033"/>
    </cofactor>
    <text evidence="5">Binds 1 Fe(2+) ion per subunit.</text>
</comment>